<evidence type="ECO:0000256" key="14">
    <source>
        <dbReference type="ARBA" id="ARBA00038000"/>
    </source>
</evidence>
<evidence type="ECO:0000256" key="7">
    <source>
        <dbReference type="ARBA" id="ARBA00022769"/>
    </source>
</evidence>
<keyword evidence="11" id="KW-0267">Excision nuclease</keyword>
<evidence type="ECO:0000256" key="9">
    <source>
        <dbReference type="ARBA" id="ARBA00022833"/>
    </source>
</evidence>
<evidence type="ECO:0000256" key="11">
    <source>
        <dbReference type="ARBA" id="ARBA00022881"/>
    </source>
</evidence>
<dbReference type="InterPro" id="IPR004602">
    <property type="entry name" value="UvrA"/>
</dbReference>
<keyword evidence="10" id="KW-0067">ATP-binding</keyword>
<evidence type="ECO:0000256" key="16">
    <source>
        <dbReference type="ARBA" id="ARBA00042156"/>
    </source>
</evidence>
<dbReference type="NCBIfam" id="NF001503">
    <property type="entry name" value="PRK00349.1"/>
    <property type="match status" value="1"/>
</dbReference>
<keyword evidence="9" id="KW-0862">Zinc</keyword>
<evidence type="ECO:0000256" key="3">
    <source>
        <dbReference type="ARBA" id="ARBA00022723"/>
    </source>
</evidence>
<evidence type="ECO:0000256" key="13">
    <source>
        <dbReference type="ARBA" id="ARBA00023204"/>
    </source>
</evidence>
<dbReference type="GO" id="GO:0005737">
    <property type="term" value="C:cytoplasm"/>
    <property type="evidence" value="ECO:0007669"/>
    <property type="project" value="UniProtKB-SubCell"/>
</dbReference>
<dbReference type="PROSITE" id="PS50893">
    <property type="entry name" value="ABC_TRANSPORTER_2"/>
    <property type="match status" value="1"/>
</dbReference>
<dbReference type="GO" id="GO:0008270">
    <property type="term" value="F:zinc ion binding"/>
    <property type="evidence" value="ECO:0007669"/>
    <property type="project" value="UniProtKB-KW"/>
</dbReference>
<evidence type="ECO:0000259" key="18">
    <source>
        <dbReference type="PROSITE" id="PS50893"/>
    </source>
</evidence>
<keyword evidence="8" id="KW-0863">Zinc-finger</keyword>
<dbReference type="InterPro" id="IPR027417">
    <property type="entry name" value="P-loop_NTPase"/>
</dbReference>
<dbReference type="PANTHER" id="PTHR43152">
    <property type="entry name" value="UVRABC SYSTEM PROTEIN A"/>
    <property type="match status" value="1"/>
</dbReference>
<accession>A0A212UGA9</accession>
<gene>
    <name evidence="19" type="ORF">SAMN06265337_3818</name>
</gene>
<dbReference type="CDD" id="cd03271">
    <property type="entry name" value="ABC_UvrA_II"/>
    <property type="match status" value="1"/>
</dbReference>
<dbReference type="PROSITE" id="PS00211">
    <property type="entry name" value="ABC_TRANSPORTER_1"/>
    <property type="match status" value="2"/>
</dbReference>
<feature type="region of interest" description="Disordered" evidence="17">
    <location>
        <begin position="1007"/>
        <end position="1030"/>
    </location>
</feature>
<dbReference type="FunFam" id="1.20.1580.10:FF:000002">
    <property type="entry name" value="UvrABC system protein A"/>
    <property type="match status" value="1"/>
</dbReference>
<evidence type="ECO:0000256" key="2">
    <source>
        <dbReference type="ARBA" id="ARBA00022490"/>
    </source>
</evidence>
<sequence length="1054" mass="116441">MAKKTTAATSSSTSAASKTKAAPKADRAAKAPATKAAKKAAPAAPQPDLTTAKGAQQAAMASTPRSEQISEAVVATATTLELPGVLPSLAKGQLGHHAADMDAPFIEVYGAREHNLKNVSIKIPRGRLVVFTGISGSGKSSLAFDTIYAEGQRRYMETFSAYARSFMGGLERPDVDKIEGLSPVISIEQKTTSRNPRSTVGTITEIYDFLRLFYARTAEAFSYATGKKMIRQSDDQIINYILKHYDDKKLVVLAPVVKGRKGHYRELFQQIAKLGFTKVRVDGELLDITPKMQVDRYKIHDIEIVIDRLVVKEEDRFRLSGSAQNALTHGKGTMLVLAPDEKNEAKKTQFFSRFLMDPTTGIAYDDPAPNTFSFNSPYGACPVCNGLGEVQEITEDSVMPDKKLSVSRGGIAPLGEYRDIWIFQQLGLILKKNKASLSTPIEKLPEDLVQRLLYGVAEDEDADPKKPNYTEPFEGIIPFLQRQMESDSENIREWIQQYTQAQECPECHGFRLKKESLHFKIADKHIGELSVMDLNDLADWFEGLEDRLTDRQNLIARELLKEIRKRIGFLLEVGLDYLNLHRSVRTLSGGESQRIRLATQIGTQLVGVLYIMDEPSIGLHQRDNERLIKALQHLRDLGNSVIVVEHDKDMIMHADHVLDIGPGAGIHGGHIVAQGSPKEIFTSGSLTSQYLSGQKHIELRKKKRAGEGNELVLKGARGHNLKNVTAKFPLGKLIAVTGVSGSGKSSLIHDTLYPILNQHFFNAKREPLAYDKIEGLELIDKVIEVDQSPIGRTPRSNPATYTGVFTEIRQLFSSLPEAKIRGYGPGRFSFNVKGGRCETCEGAGMRTIEMNFLPDVHVPCETCKGRRYNRETLEVRFKGKSITDVLDMTVEKAVEFFEFQPRILRKIQTLNEVGLGYLTLGQQATTLSGGEAQRVKLATELSKKDTGKTFYILDEPTTGLHFEDINHLSVVLHKLADKGNTVLIIEHNLDLIKVADHVIDIGPEGGGGGGTIVAQGTPEQVAKSGKGHTSRFLAEELRTSKYATETESKAEKVA</sequence>
<dbReference type="Gene3D" id="1.20.1580.10">
    <property type="entry name" value="ABC transporter ATPase like domain"/>
    <property type="match status" value="3"/>
</dbReference>
<dbReference type="PANTHER" id="PTHR43152:SF3">
    <property type="entry name" value="UVRABC SYSTEM PROTEIN A"/>
    <property type="match status" value="1"/>
</dbReference>
<evidence type="ECO:0000256" key="10">
    <source>
        <dbReference type="ARBA" id="ARBA00022840"/>
    </source>
</evidence>
<dbReference type="Gene3D" id="3.40.50.300">
    <property type="entry name" value="P-loop containing nucleotide triphosphate hydrolases"/>
    <property type="match status" value="3"/>
</dbReference>
<dbReference type="GO" id="GO:0016887">
    <property type="term" value="F:ATP hydrolysis activity"/>
    <property type="evidence" value="ECO:0007669"/>
    <property type="project" value="InterPro"/>
</dbReference>
<name>A0A212UGA9_9BACT</name>
<dbReference type="Pfam" id="PF17755">
    <property type="entry name" value="UvrA_DNA-bind"/>
    <property type="match status" value="1"/>
</dbReference>
<dbReference type="InterPro" id="IPR017871">
    <property type="entry name" value="ABC_transporter-like_CS"/>
</dbReference>
<dbReference type="SUPFAM" id="SSF52540">
    <property type="entry name" value="P-loop containing nucleoside triphosphate hydrolases"/>
    <property type="match status" value="2"/>
</dbReference>
<evidence type="ECO:0000256" key="5">
    <source>
        <dbReference type="ARBA" id="ARBA00022741"/>
    </source>
</evidence>
<keyword evidence="13" id="KW-0234">DNA repair</keyword>
<evidence type="ECO:0000256" key="1">
    <source>
        <dbReference type="ARBA" id="ARBA00004496"/>
    </source>
</evidence>
<dbReference type="Proteomes" id="UP000198131">
    <property type="component" value="Unassembled WGS sequence"/>
</dbReference>
<keyword evidence="4" id="KW-0677">Repeat</keyword>
<dbReference type="InterPro" id="IPR041102">
    <property type="entry name" value="UvrA_inter"/>
</dbReference>
<feature type="compositionally biased region" description="Low complexity" evidence="17">
    <location>
        <begin position="30"/>
        <end position="43"/>
    </location>
</feature>
<keyword evidence="2" id="KW-0963">Cytoplasm</keyword>
<dbReference type="GO" id="GO:0006289">
    <property type="term" value="P:nucleotide-excision repair"/>
    <property type="evidence" value="ECO:0007669"/>
    <property type="project" value="InterPro"/>
</dbReference>
<protein>
    <recommendedName>
        <fullName evidence="15">UvrABC system protein A</fullName>
    </recommendedName>
    <alternativeName>
        <fullName evidence="16">Excinuclease ABC subunit A</fullName>
    </alternativeName>
</protein>
<evidence type="ECO:0000256" key="4">
    <source>
        <dbReference type="ARBA" id="ARBA00022737"/>
    </source>
</evidence>
<dbReference type="Gene3D" id="3.30.190.20">
    <property type="match status" value="1"/>
</dbReference>
<dbReference type="GO" id="GO:0009380">
    <property type="term" value="C:excinuclease repair complex"/>
    <property type="evidence" value="ECO:0007669"/>
    <property type="project" value="InterPro"/>
</dbReference>
<evidence type="ECO:0000256" key="15">
    <source>
        <dbReference type="ARBA" id="ARBA00039316"/>
    </source>
</evidence>
<dbReference type="InterPro" id="IPR041552">
    <property type="entry name" value="UvrA_DNA-bd"/>
</dbReference>
<keyword evidence="6" id="KW-0227">DNA damage</keyword>
<dbReference type="NCBIfam" id="TIGR00630">
    <property type="entry name" value="uvra"/>
    <property type="match status" value="1"/>
</dbReference>
<reference evidence="20" key="1">
    <citation type="submission" date="2017-06" db="EMBL/GenBank/DDBJ databases">
        <authorList>
            <person name="Varghese N."/>
            <person name="Submissions S."/>
        </authorList>
    </citation>
    <scope>NUCLEOTIDE SEQUENCE [LARGE SCALE GENOMIC DNA]</scope>
    <source>
        <strain evidence="20">DSM 11116</strain>
    </source>
</reference>
<feature type="domain" description="ABC transporter" evidence="18">
    <location>
        <begin position="697"/>
        <end position="1034"/>
    </location>
</feature>
<keyword evidence="5" id="KW-0547">Nucleotide-binding</keyword>
<keyword evidence="12" id="KW-0238">DNA-binding</keyword>
<dbReference type="EMBL" id="FYEW01000003">
    <property type="protein sequence ID" value="SNC77236.1"/>
    <property type="molecule type" value="Genomic_DNA"/>
</dbReference>
<dbReference type="Pfam" id="PF17760">
    <property type="entry name" value="UvrA_inter"/>
    <property type="match status" value="1"/>
</dbReference>
<keyword evidence="7" id="KW-0228">DNA excision</keyword>
<evidence type="ECO:0000313" key="19">
    <source>
        <dbReference type="EMBL" id="SNC77236.1"/>
    </source>
</evidence>
<dbReference type="InterPro" id="IPR003439">
    <property type="entry name" value="ABC_transporter-like_ATP-bd"/>
</dbReference>
<dbReference type="GO" id="GO:0005524">
    <property type="term" value="F:ATP binding"/>
    <property type="evidence" value="ECO:0007669"/>
    <property type="project" value="UniProtKB-KW"/>
</dbReference>
<evidence type="ECO:0000256" key="8">
    <source>
        <dbReference type="ARBA" id="ARBA00022771"/>
    </source>
</evidence>
<dbReference type="GO" id="GO:0004518">
    <property type="term" value="F:nuclease activity"/>
    <property type="evidence" value="ECO:0007669"/>
    <property type="project" value="UniProtKB-KW"/>
</dbReference>
<evidence type="ECO:0000256" key="6">
    <source>
        <dbReference type="ARBA" id="ARBA00022763"/>
    </source>
</evidence>
<feature type="compositionally biased region" description="Low complexity" evidence="17">
    <location>
        <begin position="1"/>
        <end position="22"/>
    </location>
</feature>
<feature type="region of interest" description="Disordered" evidence="17">
    <location>
        <begin position="1"/>
        <end position="67"/>
    </location>
</feature>
<keyword evidence="20" id="KW-1185">Reference proteome</keyword>
<comment type="subcellular location">
    <subcellularLocation>
        <location evidence="1">Cytoplasm</location>
    </subcellularLocation>
</comment>
<dbReference type="GO" id="GO:0003677">
    <property type="term" value="F:DNA binding"/>
    <property type="evidence" value="ECO:0007669"/>
    <property type="project" value="UniProtKB-KW"/>
</dbReference>
<organism evidence="19 20">
    <name type="scientific">Hymenobacter gelipurpurascens</name>
    <dbReference type="NCBI Taxonomy" id="89968"/>
    <lineage>
        <taxon>Bacteria</taxon>
        <taxon>Pseudomonadati</taxon>
        <taxon>Bacteroidota</taxon>
        <taxon>Cytophagia</taxon>
        <taxon>Cytophagales</taxon>
        <taxon>Hymenobacteraceae</taxon>
        <taxon>Hymenobacter</taxon>
    </lineage>
</organism>
<keyword evidence="3" id="KW-0479">Metal-binding</keyword>
<evidence type="ECO:0000313" key="20">
    <source>
        <dbReference type="Proteomes" id="UP000198131"/>
    </source>
</evidence>
<dbReference type="Gene3D" id="1.10.8.280">
    <property type="entry name" value="ABC transporter ATPase domain-like"/>
    <property type="match status" value="1"/>
</dbReference>
<evidence type="ECO:0000256" key="17">
    <source>
        <dbReference type="SAM" id="MobiDB-lite"/>
    </source>
</evidence>
<evidence type="ECO:0000256" key="12">
    <source>
        <dbReference type="ARBA" id="ARBA00023125"/>
    </source>
</evidence>
<dbReference type="AlphaFoldDB" id="A0A212UGA9"/>
<comment type="similarity">
    <text evidence="14">Belongs to the ABC transporter superfamily. UvrA family.</text>
</comment>
<proteinExistence type="inferred from homology"/>